<accession>A0A8J4TK66</accession>
<evidence type="ECO:0000313" key="2">
    <source>
        <dbReference type="EMBL" id="KAF5892054.1"/>
    </source>
</evidence>
<feature type="compositionally biased region" description="Basic residues" evidence="1">
    <location>
        <begin position="101"/>
        <end position="110"/>
    </location>
</feature>
<dbReference type="AlphaFoldDB" id="A0A8J4TK66"/>
<comment type="caution">
    <text evidence="2">The sequence shown here is derived from an EMBL/GenBank/DDBJ whole genome shotgun (WGS) entry which is preliminary data.</text>
</comment>
<organism evidence="2 3">
    <name type="scientific">Clarias magur</name>
    <name type="common">Asian catfish</name>
    <name type="synonym">Macropteronotus magur</name>
    <dbReference type="NCBI Taxonomy" id="1594786"/>
    <lineage>
        <taxon>Eukaryota</taxon>
        <taxon>Metazoa</taxon>
        <taxon>Chordata</taxon>
        <taxon>Craniata</taxon>
        <taxon>Vertebrata</taxon>
        <taxon>Euteleostomi</taxon>
        <taxon>Actinopterygii</taxon>
        <taxon>Neopterygii</taxon>
        <taxon>Teleostei</taxon>
        <taxon>Ostariophysi</taxon>
        <taxon>Siluriformes</taxon>
        <taxon>Clariidae</taxon>
        <taxon>Clarias</taxon>
    </lineage>
</organism>
<dbReference type="Proteomes" id="UP000727407">
    <property type="component" value="Unassembled WGS sequence"/>
</dbReference>
<dbReference type="EMBL" id="QNUK01000529">
    <property type="protein sequence ID" value="KAF5892054.1"/>
    <property type="molecule type" value="Genomic_DNA"/>
</dbReference>
<protein>
    <submittedName>
        <fullName evidence="2">Uncharacterized protein</fullName>
    </submittedName>
</protein>
<sequence length="130" mass="14954">MEYLARANIEKTSQRRTGMAGRRMRQETCEKWTSCTVQARLQQTSSSIIVGKESHNDVPFFQETLFKQGDADGDVVVPTRPDSRALTRVFRVSALGFVRQTRRRETGRRRGGGDEEKNGEGKKEWKYLQK</sequence>
<feature type="region of interest" description="Disordered" evidence="1">
    <location>
        <begin position="101"/>
        <end position="130"/>
    </location>
</feature>
<name>A0A8J4TK66_CLAMG</name>
<feature type="compositionally biased region" description="Basic and acidic residues" evidence="1">
    <location>
        <begin position="111"/>
        <end position="130"/>
    </location>
</feature>
<evidence type="ECO:0000256" key="1">
    <source>
        <dbReference type="SAM" id="MobiDB-lite"/>
    </source>
</evidence>
<reference evidence="2" key="1">
    <citation type="submission" date="2020-07" db="EMBL/GenBank/DDBJ databases">
        <title>Clarias magur genome sequencing, assembly and annotation.</title>
        <authorList>
            <person name="Kushwaha B."/>
            <person name="Kumar R."/>
            <person name="Das P."/>
            <person name="Joshi C.G."/>
            <person name="Kumar D."/>
            <person name="Nagpure N.S."/>
            <person name="Pandey M."/>
            <person name="Agarwal S."/>
            <person name="Srivastava S."/>
            <person name="Singh M."/>
            <person name="Sahoo L."/>
            <person name="Jayasankar P."/>
            <person name="Meher P.K."/>
            <person name="Koringa P.G."/>
            <person name="Iquebal M.A."/>
            <person name="Das S.P."/>
            <person name="Bit A."/>
            <person name="Patnaik S."/>
            <person name="Patel N."/>
            <person name="Shah T.M."/>
            <person name="Hinsu A."/>
            <person name="Jena J.K."/>
        </authorList>
    </citation>
    <scope>NUCLEOTIDE SEQUENCE</scope>
    <source>
        <strain evidence="2">CIFAMagur01</strain>
        <tissue evidence="2">Testis</tissue>
    </source>
</reference>
<gene>
    <name evidence="2" type="ORF">DAT39_018216</name>
</gene>
<evidence type="ECO:0000313" key="3">
    <source>
        <dbReference type="Proteomes" id="UP000727407"/>
    </source>
</evidence>
<proteinExistence type="predicted"/>
<keyword evidence="3" id="KW-1185">Reference proteome</keyword>